<dbReference type="GO" id="GO:0016787">
    <property type="term" value="F:hydrolase activity"/>
    <property type="evidence" value="ECO:0007669"/>
    <property type="project" value="UniProtKB-KW"/>
</dbReference>
<evidence type="ECO:0000313" key="6">
    <source>
        <dbReference type="Proteomes" id="UP000031192"/>
    </source>
</evidence>
<feature type="chain" id="PRO_5002105190" evidence="3">
    <location>
        <begin position="21"/>
        <end position="382"/>
    </location>
</feature>
<dbReference type="CDD" id="cd00519">
    <property type="entry name" value="Lipase_3"/>
    <property type="match status" value="1"/>
</dbReference>
<reference evidence="5 6" key="1">
    <citation type="journal article" date="2014" name="Proc. Natl. Acad. Sci. U.S.A.">
        <title>Trajectory and genomic determinants of fungal-pathogen speciation and host adaptation.</title>
        <authorList>
            <person name="Hu X."/>
            <person name="Xiao G."/>
            <person name="Zheng P."/>
            <person name="Shang Y."/>
            <person name="Su Y."/>
            <person name="Zhang X."/>
            <person name="Liu X."/>
            <person name="Zhan S."/>
            <person name="St Leger R.J."/>
            <person name="Wang C."/>
        </authorList>
    </citation>
    <scope>NUCLEOTIDE SEQUENCE [LARGE SCALE GENOMIC DNA]</scope>
    <source>
        <strain evidence="5 6">ARSEF 977</strain>
    </source>
</reference>
<dbReference type="Proteomes" id="UP000031192">
    <property type="component" value="Unassembled WGS sequence"/>
</dbReference>
<dbReference type="Gene3D" id="3.40.50.1820">
    <property type="entry name" value="alpha/beta hydrolase"/>
    <property type="match status" value="1"/>
</dbReference>
<dbReference type="HOGENOM" id="CLU_032957_1_0_1"/>
<evidence type="ECO:0000256" key="3">
    <source>
        <dbReference type="SAM" id="SignalP"/>
    </source>
</evidence>
<name>A0A0B4H1F4_METGA</name>
<gene>
    <name evidence="5" type="ORF">MGU_06951</name>
</gene>
<evidence type="ECO:0000259" key="4">
    <source>
        <dbReference type="Pfam" id="PF01764"/>
    </source>
</evidence>
<organism evidence="5 6">
    <name type="scientific">Metarhizium guizhouense (strain ARSEF 977)</name>
    <dbReference type="NCBI Taxonomy" id="1276136"/>
    <lineage>
        <taxon>Eukaryota</taxon>
        <taxon>Fungi</taxon>
        <taxon>Dikarya</taxon>
        <taxon>Ascomycota</taxon>
        <taxon>Pezizomycotina</taxon>
        <taxon>Sordariomycetes</taxon>
        <taxon>Hypocreomycetidae</taxon>
        <taxon>Hypocreales</taxon>
        <taxon>Clavicipitaceae</taxon>
        <taxon>Metarhizium</taxon>
    </lineage>
</organism>
<feature type="signal peptide" evidence="3">
    <location>
        <begin position="1"/>
        <end position="20"/>
    </location>
</feature>
<feature type="domain" description="Fungal lipase-type" evidence="4">
    <location>
        <begin position="101"/>
        <end position="281"/>
    </location>
</feature>
<dbReference type="GO" id="GO:0006629">
    <property type="term" value="P:lipid metabolic process"/>
    <property type="evidence" value="ECO:0007669"/>
    <property type="project" value="InterPro"/>
</dbReference>
<dbReference type="Pfam" id="PF01764">
    <property type="entry name" value="Lipase_3"/>
    <property type="match status" value="1"/>
</dbReference>
<dbReference type="SUPFAM" id="SSF53474">
    <property type="entry name" value="alpha/beta-Hydrolases"/>
    <property type="match status" value="1"/>
</dbReference>
<dbReference type="InterPro" id="IPR029058">
    <property type="entry name" value="AB_hydrolase_fold"/>
</dbReference>
<sequence>MHLSTKHLGVLLGVVAATSAEIASQEFLQDIDTYARYAAFGYCDNLTDGKDINSGTKVCPSDGGIPHGCGQLADSVVVMEFPSAEGVSGFVAVNDEKKQIVVSFRGTGSAKDAITDLKTCKTRSGRSFWDFVSNVAQKVGDEINKHTRNTIVNIVGAACSLVGESQPDNSDALLPLCQDCRLHTGFFEGFKGIKNKMLTTVQQQKTAHPDFQVVVTGYSLGAAVATLSAAYLRKATFELDLYTYGSPRVGDAKFAEFVTNQGHGKNFRITNANDPVTNVPWADPDFAHVSPEYWFPKGIATKEMQVCNGVSNLGCSGQFDFKVQDVTLGKERMKPHLWPNYAVGFPFTGATACPGRGGRELDDVPFTPEEIAEMKRLADQSN</sequence>
<comment type="caution">
    <text evidence="5">The sequence shown here is derived from an EMBL/GenBank/DDBJ whole genome shotgun (WGS) entry which is preliminary data.</text>
</comment>
<protein>
    <submittedName>
        <fullName evidence="5">Lipase</fullName>
    </submittedName>
</protein>
<dbReference type="InterPro" id="IPR051299">
    <property type="entry name" value="AB_hydrolase_lip/est"/>
</dbReference>
<evidence type="ECO:0000313" key="5">
    <source>
        <dbReference type="EMBL" id="KID85842.1"/>
    </source>
</evidence>
<dbReference type="OrthoDB" id="426718at2759"/>
<keyword evidence="1 3" id="KW-0732">Signal</keyword>
<keyword evidence="2" id="KW-0378">Hydrolase</keyword>
<dbReference type="PANTHER" id="PTHR46640:SF1">
    <property type="entry name" value="FUNGAL LIPASE-LIKE DOMAIN-CONTAINING PROTEIN-RELATED"/>
    <property type="match status" value="1"/>
</dbReference>
<dbReference type="AlphaFoldDB" id="A0A0B4H1F4"/>
<accession>A0A0B4H1F4</accession>
<proteinExistence type="predicted"/>
<evidence type="ECO:0000256" key="2">
    <source>
        <dbReference type="ARBA" id="ARBA00022801"/>
    </source>
</evidence>
<evidence type="ECO:0000256" key="1">
    <source>
        <dbReference type="ARBA" id="ARBA00022729"/>
    </source>
</evidence>
<dbReference type="PANTHER" id="PTHR46640">
    <property type="entry name" value="TRIACYLGLYCEROL LIPASE, PUTATIVE (AFU_ORTHOLOGUE AFUA_6G06510)-RELATED"/>
    <property type="match status" value="1"/>
</dbReference>
<dbReference type="EMBL" id="AZNH01000026">
    <property type="protein sequence ID" value="KID85842.1"/>
    <property type="molecule type" value="Genomic_DNA"/>
</dbReference>
<dbReference type="InterPro" id="IPR002921">
    <property type="entry name" value="Fungal_lipase-type"/>
</dbReference>
<keyword evidence="6" id="KW-1185">Reference proteome</keyword>